<evidence type="ECO:0000259" key="1">
    <source>
        <dbReference type="Pfam" id="PF23926"/>
    </source>
</evidence>
<gene>
    <name evidence="2" type="ORF">FHU29_004298</name>
</gene>
<dbReference type="RefSeq" id="WP_064442256.1">
    <property type="nucleotide sequence ID" value="NZ_BDDI01000022.1"/>
</dbReference>
<dbReference type="AlphaFoldDB" id="A0A839RTB1"/>
<keyword evidence="3" id="KW-1185">Reference proteome</keyword>
<comment type="caution">
    <text evidence="2">The sequence shown here is derived from an EMBL/GenBank/DDBJ whole genome shotgun (WGS) entry which is preliminary data.</text>
</comment>
<evidence type="ECO:0000313" key="2">
    <source>
        <dbReference type="EMBL" id="MBB3039810.1"/>
    </source>
</evidence>
<proteinExistence type="predicted"/>
<reference evidence="2 3" key="1">
    <citation type="submission" date="2020-08" db="EMBL/GenBank/DDBJ databases">
        <title>Sequencing the genomes of 1000 actinobacteria strains.</title>
        <authorList>
            <person name="Klenk H.-P."/>
        </authorList>
    </citation>
    <scope>NUCLEOTIDE SEQUENCE [LARGE SCALE GENOMIC DNA]</scope>
    <source>
        <strain evidence="2 3">DSM 45258</strain>
    </source>
</reference>
<accession>A0A839RTB1</accession>
<organism evidence="2 3">
    <name type="scientific">Hoyosella altamirensis</name>
    <dbReference type="NCBI Taxonomy" id="616997"/>
    <lineage>
        <taxon>Bacteria</taxon>
        <taxon>Bacillati</taxon>
        <taxon>Actinomycetota</taxon>
        <taxon>Actinomycetes</taxon>
        <taxon>Mycobacteriales</taxon>
        <taxon>Hoyosellaceae</taxon>
        <taxon>Hoyosella</taxon>
    </lineage>
</organism>
<evidence type="ECO:0000313" key="3">
    <source>
        <dbReference type="Proteomes" id="UP000567922"/>
    </source>
</evidence>
<dbReference type="InterPro" id="IPR055688">
    <property type="entry name" value="LtfC/p132/Gp6_b-sand"/>
</dbReference>
<name>A0A839RTB1_9ACTN</name>
<dbReference type="Pfam" id="PF23926">
    <property type="entry name" value="LtfC"/>
    <property type="match status" value="1"/>
</dbReference>
<sequence length="117" mass="12734">MSAPPCTCGTVHLGDCPALLRLCIRPGAVLSKAIQLRDKTTGAPEDWPAGTTVWITFTRGAWDYTADAVVDGSYLRFTLDAEETRQIPKGSLARIWIQYPDVDGPIVWAEGHIEGCC</sequence>
<dbReference type="EMBL" id="JACHWS010000004">
    <property type="protein sequence ID" value="MBB3039810.1"/>
    <property type="molecule type" value="Genomic_DNA"/>
</dbReference>
<feature type="domain" description="LtfC/p132/Gp6 beta-sandwich" evidence="1">
    <location>
        <begin position="20"/>
        <end position="114"/>
    </location>
</feature>
<dbReference type="Proteomes" id="UP000567922">
    <property type="component" value="Unassembled WGS sequence"/>
</dbReference>
<dbReference type="OrthoDB" id="3483558at2"/>
<protein>
    <recommendedName>
        <fullName evidence="1">LtfC/p132/Gp6 beta-sandwich domain-containing protein</fullName>
    </recommendedName>
</protein>